<comment type="subcellular location">
    <subcellularLocation>
        <location evidence="1">Mitochondrion</location>
    </subcellularLocation>
</comment>
<keyword evidence="7" id="KW-1185">Reference proteome</keyword>
<dbReference type="Proteomes" id="UP001521116">
    <property type="component" value="Unassembled WGS sequence"/>
</dbReference>
<dbReference type="InterPro" id="IPR010591">
    <property type="entry name" value="ATP11"/>
</dbReference>
<protein>
    <recommendedName>
        <fullName evidence="8">F1F0 ATP synthase assembly protein Atp11</fullName>
    </recommendedName>
</protein>
<evidence type="ECO:0000256" key="5">
    <source>
        <dbReference type="SAM" id="MobiDB-lite"/>
    </source>
</evidence>
<evidence type="ECO:0000256" key="4">
    <source>
        <dbReference type="ARBA" id="ARBA00023128"/>
    </source>
</evidence>
<feature type="compositionally biased region" description="Pro residues" evidence="5">
    <location>
        <begin position="107"/>
        <end position="120"/>
    </location>
</feature>
<keyword evidence="4" id="KW-0496">Mitochondrion</keyword>
<evidence type="ECO:0008006" key="8">
    <source>
        <dbReference type="Google" id="ProtNLM"/>
    </source>
</evidence>
<dbReference type="EMBL" id="JAJVDC020000012">
    <property type="protein sequence ID" value="KAL1635157.1"/>
    <property type="molecule type" value="Genomic_DNA"/>
</dbReference>
<dbReference type="Pfam" id="PF06644">
    <property type="entry name" value="ATP11"/>
    <property type="match status" value="1"/>
</dbReference>
<organism evidence="6 7">
    <name type="scientific">Neofusicoccum ribis</name>
    <dbReference type="NCBI Taxonomy" id="45134"/>
    <lineage>
        <taxon>Eukaryota</taxon>
        <taxon>Fungi</taxon>
        <taxon>Dikarya</taxon>
        <taxon>Ascomycota</taxon>
        <taxon>Pezizomycotina</taxon>
        <taxon>Dothideomycetes</taxon>
        <taxon>Dothideomycetes incertae sedis</taxon>
        <taxon>Botryosphaeriales</taxon>
        <taxon>Botryosphaeriaceae</taxon>
        <taxon>Neofusicoccum</taxon>
    </lineage>
</organism>
<dbReference type="PANTHER" id="PTHR13126:SF0">
    <property type="entry name" value="ATP SYNTHASE MITOCHONDRIAL F1 COMPLEX ASSEMBLY FACTOR 1"/>
    <property type="match status" value="1"/>
</dbReference>
<evidence type="ECO:0000256" key="2">
    <source>
        <dbReference type="ARBA" id="ARBA00009116"/>
    </source>
</evidence>
<name>A0ABR3T6N4_9PEZI</name>
<evidence type="ECO:0000256" key="1">
    <source>
        <dbReference type="ARBA" id="ARBA00004173"/>
    </source>
</evidence>
<comment type="similarity">
    <text evidence="2">Belongs to the ATP11 family.</text>
</comment>
<comment type="caution">
    <text evidence="6">The sequence shown here is derived from an EMBL/GenBank/DDBJ whole genome shotgun (WGS) entry which is preliminary data.</text>
</comment>
<evidence type="ECO:0000256" key="3">
    <source>
        <dbReference type="ARBA" id="ARBA00022946"/>
    </source>
</evidence>
<sequence>MASFRIPAFRRLVTRPLPTPAIAHRRWAQVHDVRYLATHGAQERVLAKYKEKLERKAKETGVKDVDELKAVYKEKIESVRKEAGAIPTPESLLESAQKFASSTAAPSTPPPFTPPPPPSAHPTSKPPTDSKLPPGVKTLSSFIDVEKTLELPEKEVEMIWRLRHARNPQSLCAVMQSNGWETIYQNARRHPQFVLPIPREGENGQGAEIHFLQWTFPAENCATVLFTHLAEYQLRNEFAAPHTTVTFHSEMAESKGLVLVQGNVVEGRGVSVDEGKWLLMCMQKFYGMQSEEAGGSRKKLLEMFSRGDGGFKVEELLDQAEKI</sequence>
<reference evidence="6 7" key="1">
    <citation type="submission" date="2024-02" db="EMBL/GenBank/DDBJ databases">
        <title>De novo assembly and annotation of 12 fungi associated with fruit tree decline syndrome in Ontario, Canada.</title>
        <authorList>
            <person name="Sulman M."/>
            <person name="Ellouze W."/>
            <person name="Ilyukhin E."/>
        </authorList>
    </citation>
    <scope>NUCLEOTIDE SEQUENCE [LARGE SCALE GENOMIC DNA]</scope>
    <source>
        <strain evidence="6 7">M1-105</strain>
    </source>
</reference>
<evidence type="ECO:0000313" key="7">
    <source>
        <dbReference type="Proteomes" id="UP001521116"/>
    </source>
</evidence>
<accession>A0ABR3T6N4</accession>
<proteinExistence type="inferred from homology"/>
<evidence type="ECO:0000313" key="6">
    <source>
        <dbReference type="EMBL" id="KAL1635157.1"/>
    </source>
</evidence>
<gene>
    <name evidence="6" type="ORF">SLS56_001909</name>
</gene>
<keyword evidence="3" id="KW-0809">Transit peptide</keyword>
<dbReference type="PANTHER" id="PTHR13126">
    <property type="entry name" value="CHAPERONE ATP11"/>
    <property type="match status" value="1"/>
</dbReference>
<feature type="region of interest" description="Disordered" evidence="5">
    <location>
        <begin position="95"/>
        <end position="136"/>
    </location>
</feature>